<feature type="domain" description="7TM-DISM receptor extracellular" evidence="5">
    <location>
        <begin position="37"/>
        <end position="167"/>
    </location>
</feature>
<comment type="caution">
    <text evidence="6">The sequence shown here is derived from an EMBL/GenBank/DDBJ whole genome shotgun (WGS) entry which is preliminary data.</text>
</comment>
<dbReference type="Pfam" id="PF07696">
    <property type="entry name" value="7TMR-DISMED2"/>
    <property type="match status" value="1"/>
</dbReference>
<keyword evidence="3" id="KW-0732">Signal</keyword>
<dbReference type="Proteomes" id="UP001185092">
    <property type="component" value="Unassembled WGS sequence"/>
</dbReference>
<evidence type="ECO:0000313" key="6">
    <source>
        <dbReference type="EMBL" id="MDR6241430.1"/>
    </source>
</evidence>
<proteinExistence type="predicted"/>
<keyword evidence="2" id="KW-0472">Membrane</keyword>
<evidence type="ECO:0000256" key="3">
    <source>
        <dbReference type="SAM" id="SignalP"/>
    </source>
</evidence>
<keyword evidence="2" id="KW-1133">Transmembrane helix</keyword>
<evidence type="ECO:0000259" key="5">
    <source>
        <dbReference type="Pfam" id="PF07696"/>
    </source>
</evidence>
<dbReference type="InterPro" id="IPR011623">
    <property type="entry name" value="7TMR_DISM_rcpt_extracell_dom1"/>
</dbReference>
<gene>
    <name evidence="6" type="ORF">HNQ88_004517</name>
</gene>
<keyword evidence="7" id="KW-1185">Reference proteome</keyword>
<sequence length="600" mass="70135">MKRLLFILFIWLGIATSFAQTIVLDQNFAKENFNLSKVSYLESDADTLKISDVEKLFSEGKFKVNHSSYLSTIKANTVYWIRIPVHILTESKEWILQFNDPSIEHIEAYLPRSYGGFNYEVAGTKYPFQNRSIKHRNFSYNIQHTNDQQVYYFKIIPEHNIDLRISIKSINELIRVSTIEYFSFGLFYGFILLFSIYNLLYSFSIKDMRYSAYSVFLISGVLLFLINDGIGFQVFWSNYPGLNKIMRELSNALFSICGLFFILRIIGNSSNMQSIHKWIFLAIYARIILLVLFLLDPKFGVDLILLNVIYTCYTIMIIGYMQYKKFKPMSFILASGGILIPALFIESLFYFSIINLSFISDRIFQIAFLLQAIFLSFAIKDQLSMLRDDKEKALKSAMNEKKKHIDLMNSVNKMLEKKVVERTNEIEEKNKELAELNLKLADQMTQINKMNSALDSKNYKLKKDLSIEKNNRFTRKEISYDEFVDIFNDEITCWRYLEKFKWSKGFTCSKCNSQDYKPGTKKFSRRCTKCGYIENITANTPFHGVKFEIQKAFYLYYVLSSNKKIKQGELALLLSLRPATVSLFKKKINENKSLQLDISI</sequence>
<protein>
    <recommendedName>
        <fullName evidence="8">7TMR-DISM extracellular 2</fullName>
    </recommendedName>
</protein>
<feature type="chain" id="PRO_5041966203" description="7TMR-DISM extracellular 2" evidence="3">
    <location>
        <begin position="20"/>
        <end position="600"/>
    </location>
</feature>
<feature type="transmembrane region" description="Helical" evidence="2">
    <location>
        <begin position="248"/>
        <end position="266"/>
    </location>
</feature>
<feature type="signal peptide" evidence="3">
    <location>
        <begin position="1"/>
        <end position="19"/>
    </location>
</feature>
<dbReference type="Pfam" id="PF07695">
    <property type="entry name" value="7TMR-DISM_7TM"/>
    <property type="match status" value="1"/>
</dbReference>
<dbReference type="Gene3D" id="2.60.40.2380">
    <property type="match status" value="1"/>
</dbReference>
<dbReference type="AlphaFoldDB" id="A0AAE3XRS6"/>
<evidence type="ECO:0008006" key="8">
    <source>
        <dbReference type="Google" id="ProtNLM"/>
    </source>
</evidence>
<evidence type="ECO:0000313" key="7">
    <source>
        <dbReference type="Proteomes" id="UP001185092"/>
    </source>
</evidence>
<organism evidence="6 7">
    <name type="scientific">Aureibacter tunicatorum</name>
    <dbReference type="NCBI Taxonomy" id="866807"/>
    <lineage>
        <taxon>Bacteria</taxon>
        <taxon>Pseudomonadati</taxon>
        <taxon>Bacteroidota</taxon>
        <taxon>Cytophagia</taxon>
        <taxon>Cytophagales</taxon>
        <taxon>Persicobacteraceae</taxon>
        <taxon>Aureibacter</taxon>
    </lineage>
</organism>
<feature type="domain" description="7TM-DISM receptor extracellular" evidence="4">
    <location>
        <begin position="180"/>
        <end position="380"/>
    </location>
</feature>
<dbReference type="InterPro" id="IPR011622">
    <property type="entry name" value="7TMR_DISM_rcpt_extracell_dom2"/>
</dbReference>
<dbReference type="EMBL" id="JAVDQD010000008">
    <property type="protein sequence ID" value="MDR6241430.1"/>
    <property type="molecule type" value="Genomic_DNA"/>
</dbReference>
<feature type="transmembrane region" description="Helical" evidence="2">
    <location>
        <begin position="331"/>
        <end position="351"/>
    </location>
</feature>
<feature type="transmembrane region" description="Helical" evidence="2">
    <location>
        <begin position="278"/>
        <end position="295"/>
    </location>
</feature>
<name>A0AAE3XRS6_9BACT</name>
<keyword evidence="1" id="KW-0175">Coiled coil</keyword>
<reference evidence="6" key="1">
    <citation type="submission" date="2023-07" db="EMBL/GenBank/DDBJ databases">
        <title>Genomic Encyclopedia of Type Strains, Phase IV (KMG-IV): sequencing the most valuable type-strain genomes for metagenomic binning, comparative biology and taxonomic classification.</title>
        <authorList>
            <person name="Goeker M."/>
        </authorList>
    </citation>
    <scope>NUCLEOTIDE SEQUENCE</scope>
    <source>
        <strain evidence="6">DSM 26174</strain>
    </source>
</reference>
<evidence type="ECO:0000259" key="4">
    <source>
        <dbReference type="Pfam" id="PF07695"/>
    </source>
</evidence>
<evidence type="ECO:0000256" key="1">
    <source>
        <dbReference type="SAM" id="Coils"/>
    </source>
</evidence>
<feature type="transmembrane region" description="Helical" evidence="2">
    <location>
        <begin position="363"/>
        <end position="379"/>
    </location>
</feature>
<dbReference type="RefSeq" id="WP_309942191.1">
    <property type="nucleotide sequence ID" value="NZ_AP025306.1"/>
</dbReference>
<keyword evidence="2" id="KW-0812">Transmembrane</keyword>
<feature type="transmembrane region" description="Helical" evidence="2">
    <location>
        <begin position="301"/>
        <end position="319"/>
    </location>
</feature>
<evidence type="ECO:0000256" key="2">
    <source>
        <dbReference type="SAM" id="Phobius"/>
    </source>
</evidence>
<feature type="transmembrane region" description="Helical" evidence="2">
    <location>
        <begin position="181"/>
        <end position="200"/>
    </location>
</feature>
<feature type="coiled-coil region" evidence="1">
    <location>
        <begin position="380"/>
        <end position="453"/>
    </location>
</feature>
<accession>A0AAE3XRS6</accession>
<feature type="transmembrane region" description="Helical" evidence="2">
    <location>
        <begin position="212"/>
        <end position="236"/>
    </location>
</feature>